<name>A0A3S3U5Q8_9RHOB</name>
<evidence type="ECO:0000313" key="4">
    <source>
        <dbReference type="Proteomes" id="UP000287168"/>
    </source>
</evidence>
<accession>A0A3S3U5Q8</accession>
<keyword evidence="4" id="KW-1185">Reference proteome</keyword>
<dbReference type="Pfam" id="PF02153">
    <property type="entry name" value="PDH_N"/>
    <property type="match status" value="1"/>
</dbReference>
<evidence type="ECO:0000313" key="3">
    <source>
        <dbReference type="EMBL" id="RWY40028.1"/>
    </source>
</evidence>
<dbReference type="OrthoDB" id="9800497at2"/>
<organism evidence="3 4">
    <name type="scientific">Falsigemmobacter intermedius</name>
    <dbReference type="NCBI Taxonomy" id="1553448"/>
    <lineage>
        <taxon>Bacteria</taxon>
        <taxon>Pseudomonadati</taxon>
        <taxon>Pseudomonadota</taxon>
        <taxon>Alphaproteobacteria</taxon>
        <taxon>Rhodobacterales</taxon>
        <taxon>Paracoccaceae</taxon>
        <taxon>Falsigemmobacter</taxon>
    </lineage>
</organism>
<dbReference type="GO" id="GO:0006571">
    <property type="term" value="P:tyrosine biosynthetic process"/>
    <property type="evidence" value="ECO:0007669"/>
    <property type="project" value="InterPro"/>
</dbReference>
<dbReference type="InterPro" id="IPR046826">
    <property type="entry name" value="PDH_N"/>
</dbReference>
<dbReference type="Gene3D" id="3.40.50.720">
    <property type="entry name" value="NAD(P)-binding Rossmann-like Domain"/>
    <property type="match status" value="1"/>
</dbReference>
<feature type="domain" description="Prephenate/arogenate dehydrogenase" evidence="2">
    <location>
        <begin position="4"/>
        <end position="240"/>
    </location>
</feature>
<dbReference type="GO" id="GO:0008977">
    <property type="term" value="F:prephenate dehydrogenase (NAD+) activity"/>
    <property type="evidence" value="ECO:0007669"/>
    <property type="project" value="InterPro"/>
</dbReference>
<gene>
    <name evidence="3" type="ORF">EP867_12960</name>
</gene>
<dbReference type="GO" id="GO:0070403">
    <property type="term" value="F:NAD+ binding"/>
    <property type="evidence" value="ECO:0007669"/>
    <property type="project" value="InterPro"/>
</dbReference>
<evidence type="ECO:0000256" key="1">
    <source>
        <dbReference type="ARBA" id="ARBA00023002"/>
    </source>
</evidence>
<protein>
    <submittedName>
        <fullName evidence="3">Prephenate dehydrogenase</fullName>
    </submittedName>
</protein>
<dbReference type="InterPro" id="IPR036291">
    <property type="entry name" value="NAD(P)-bd_dom_sf"/>
</dbReference>
<dbReference type="InterPro" id="IPR003099">
    <property type="entry name" value="Prephen_DH"/>
</dbReference>
<reference evidence="3 4" key="1">
    <citation type="journal article" date="2015" name="Int. J. Syst. Evol. Microbiol.">
        <title>Gemmobacter intermedius sp. nov., isolated from a white stork (Ciconia ciconia).</title>
        <authorList>
            <person name="Kampfer P."/>
            <person name="Jerzak L."/>
            <person name="Wilharm G."/>
            <person name="Golke J."/>
            <person name="Busse H.J."/>
            <person name="Glaeser S.P."/>
        </authorList>
    </citation>
    <scope>NUCLEOTIDE SEQUENCE [LARGE SCALE GENOMIC DNA]</scope>
    <source>
        <strain evidence="3 4">119/4</strain>
    </source>
</reference>
<keyword evidence="1" id="KW-0560">Oxidoreductase</keyword>
<dbReference type="RefSeq" id="WP_128489901.1">
    <property type="nucleotide sequence ID" value="NZ_JBHLXB010000035.1"/>
</dbReference>
<evidence type="ECO:0000259" key="2">
    <source>
        <dbReference type="PROSITE" id="PS51176"/>
    </source>
</evidence>
<dbReference type="SUPFAM" id="SSF51735">
    <property type="entry name" value="NAD(P)-binding Rossmann-fold domains"/>
    <property type="match status" value="1"/>
</dbReference>
<dbReference type="InterPro" id="IPR050812">
    <property type="entry name" value="Preph/Arog_dehydrog"/>
</dbReference>
<dbReference type="EMBL" id="SBLC01000018">
    <property type="protein sequence ID" value="RWY40028.1"/>
    <property type="molecule type" value="Genomic_DNA"/>
</dbReference>
<dbReference type="PANTHER" id="PTHR21363:SF0">
    <property type="entry name" value="PREPHENATE DEHYDROGENASE [NADP(+)]"/>
    <property type="match status" value="1"/>
</dbReference>
<dbReference type="AlphaFoldDB" id="A0A3S3U5Q8"/>
<dbReference type="Proteomes" id="UP000287168">
    <property type="component" value="Unassembled WGS sequence"/>
</dbReference>
<comment type="caution">
    <text evidence="3">The sequence shown here is derived from an EMBL/GenBank/DDBJ whole genome shotgun (WGS) entry which is preliminary data.</text>
</comment>
<proteinExistence type="predicted"/>
<dbReference type="GO" id="GO:0004665">
    <property type="term" value="F:prephenate dehydrogenase (NADP+) activity"/>
    <property type="evidence" value="ECO:0007669"/>
    <property type="project" value="InterPro"/>
</dbReference>
<dbReference type="PROSITE" id="PS51176">
    <property type="entry name" value="PDH_ADH"/>
    <property type="match status" value="1"/>
</dbReference>
<sequence length="240" mass="25592">MQHPTLALIGFGAFGRLTARLLAPHCRILICDPSETACEAARQAGLTPVALPEVAAADIVLLCVPVPQLGQTLSALAPHLRPGQLIADVASVKSAPAALMQNLLPDHVDLLATHPMFGPQSAAGGTRGLQLVLCPLRGTTWRRPAAFLRKTFGLRILLSTPDQHDREAAFTQGLTHLLARAMRDLGPAPKLRTKSFDLLDQAFAMVRDDAAEVFDAVTRDNPHVAPLQARLAALLSPASR</sequence>
<dbReference type="PANTHER" id="PTHR21363">
    <property type="entry name" value="PREPHENATE DEHYDROGENASE"/>
    <property type="match status" value="1"/>
</dbReference>